<organism evidence="2 3">
    <name type="scientific">Runella rosea</name>
    <dbReference type="NCBI Taxonomy" id="2259595"/>
    <lineage>
        <taxon>Bacteria</taxon>
        <taxon>Pseudomonadati</taxon>
        <taxon>Bacteroidota</taxon>
        <taxon>Cytophagia</taxon>
        <taxon>Cytophagales</taxon>
        <taxon>Spirosomataceae</taxon>
        <taxon>Runella</taxon>
    </lineage>
</organism>
<feature type="transmembrane region" description="Helical" evidence="1">
    <location>
        <begin position="122"/>
        <end position="140"/>
    </location>
</feature>
<keyword evidence="1" id="KW-0472">Membrane</keyword>
<dbReference type="Proteomes" id="UP000251993">
    <property type="component" value="Chromosome"/>
</dbReference>
<dbReference type="AlphaFoldDB" id="A0A344TIX8"/>
<feature type="transmembrane region" description="Helical" evidence="1">
    <location>
        <begin position="155"/>
        <end position="173"/>
    </location>
</feature>
<keyword evidence="1" id="KW-0812">Transmembrane</keyword>
<evidence type="ECO:0000313" key="3">
    <source>
        <dbReference type="Proteomes" id="UP000251993"/>
    </source>
</evidence>
<protein>
    <submittedName>
        <fullName evidence="2">Uncharacterized protein</fullName>
    </submittedName>
</protein>
<feature type="transmembrane region" description="Helical" evidence="1">
    <location>
        <begin position="35"/>
        <end position="55"/>
    </location>
</feature>
<evidence type="ECO:0000256" key="1">
    <source>
        <dbReference type="SAM" id="Phobius"/>
    </source>
</evidence>
<evidence type="ECO:0000313" key="2">
    <source>
        <dbReference type="EMBL" id="AXE18599.1"/>
    </source>
</evidence>
<accession>A0A344TIX8</accession>
<name>A0A344TIX8_9BACT</name>
<reference evidence="2 3" key="1">
    <citation type="submission" date="2018-07" db="EMBL/GenBank/DDBJ databases">
        <title>Genome sequencing of Runella.</title>
        <authorList>
            <person name="Baek M.-G."/>
            <person name="Yi H."/>
        </authorList>
    </citation>
    <scope>NUCLEOTIDE SEQUENCE [LARGE SCALE GENOMIC DNA]</scope>
    <source>
        <strain evidence="2 3">HYN0085</strain>
    </source>
</reference>
<sequence>MSIFIVSYALSIVFTPLLSTAHLFLKYVVMKKNNLTNQVLIAVFILCYATSSLLAQQPPSSRRDTAFFQPLLENVHLKPIIIGSNGRYYYGGQRLRNQYSLEIPFGEMDDPEVNRYFTRARTIRAVGSVISALPGIYFLVTSRSVGGRGVSRQTFWITYFGAIGVSLTSNLVANAQLRRAVNTYNSRLGRPRIGLSAEPLPNNSVAFGLSLKKVF</sequence>
<gene>
    <name evidence="2" type="ORF">DR864_12955</name>
</gene>
<dbReference type="OrthoDB" id="958875at2"/>
<keyword evidence="1" id="KW-1133">Transmembrane helix</keyword>
<dbReference type="EMBL" id="CP030850">
    <property type="protein sequence ID" value="AXE18599.1"/>
    <property type="molecule type" value="Genomic_DNA"/>
</dbReference>
<dbReference type="KEGG" id="run:DR864_12955"/>
<proteinExistence type="predicted"/>
<keyword evidence="3" id="KW-1185">Reference proteome</keyword>